<proteinExistence type="predicted"/>
<name>A0ACC2PU45_9HYME</name>
<accession>A0ACC2PU45</accession>
<keyword evidence="2" id="KW-1185">Reference proteome</keyword>
<gene>
    <name evidence="1" type="ORF">QAD02_022845</name>
</gene>
<sequence>MLTMESDLKGGSLHGQMPPHPHQGLSPMGHHTSVVSPYGALGSLVHSPTLSGSPPNSLSSLQQQQQHHQHQQQQQTQQHHYASMQAAVAAQQQAHQQAQQQAHSQHSQSMQHSLSQQQQQQQQSSMQQQAHHVPHQQQQQQAQSQQQQQHQPPNNNNSTSKNNNIDRVKRPMNAFMVWSRGQRRKMAQENPKMHNSEISKRLGVEWKQLSETEKRPFIDEAKRLRAVHMKEHPDYKYRPRRKTKTLLKKDKFPLGAGGVGVAGAVGAMLGSVEQQRQVAAAAAAAAGPQQTQLGPRDVYQMPSGYMPNGYAMMHDPNAYSQHYSSHMNAAAAAAGYPRYDMSHLGGGSPSPINSYMNGYGGYGPTTVPGGSPSPYHQAQPGSQMSSHSPSGSSIKSEPTSPASAGIHTPTPNGPNSASGPIKREYMSQSQHQQQQQHGQAGDLQQMISMYMNAGADQGVMQHNVYSPGPSPDPLGQHQSVIPPLTHL</sequence>
<organism evidence="1 2">
    <name type="scientific">Eretmocerus hayati</name>
    <dbReference type="NCBI Taxonomy" id="131215"/>
    <lineage>
        <taxon>Eukaryota</taxon>
        <taxon>Metazoa</taxon>
        <taxon>Ecdysozoa</taxon>
        <taxon>Arthropoda</taxon>
        <taxon>Hexapoda</taxon>
        <taxon>Insecta</taxon>
        <taxon>Pterygota</taxon>
        <taxon>Neoptera</taxon>
        <taxon>Endopterygota</taxon>
        <taxon>Hymenoptera</taxon>
        <taxon>Apocrita</taxon>
        <taxon>Proctotrupomorpha</taxon>
        <taxon>Chalcidoidea</taxon>
        <taxon>Aphelinidae</taxon>
        <taxon>Aphelininae</taxon>
        <taxon>Eretmocerus</taxon>
    </lineage>
</organism>
<reference evidence="1" key="1">
    <citation type="submission" date="2023-04" db="EMBL/GenBank/DDBJ databases">
        <title>A chromosome-level genome assembly of the parasitoid wasp Eretmocerus hayati.</title>
        <authorList>
            <person name="Zhong Y."/>
            <person name="Liu S."/>
            <person name="Liu Y."/>
        </authorList>
    </citation>
    <scope>NUCLEOTIDE SEQUENCE</scope>
    <source>
        <strain evidence="1">ZJU_SS_LIU_2023</strain>
    </source>
</reference>
<dbReference type="Proteomes" id="UP001239111">
    <property type="component" value="Chromosome 1"/>
</dbReference>
<evidence type="ECO:0000313" key="1">
    <source>
        <dbReference type="EMBL" id="KAJ8687051.1"/>
    </source>
</evidence>
<comment type="caution">
    <text evidence="1">The sequence shown here is derived from an EMBL/GenBank/DDBJ whole genome shotgun (WGS) entry which is preliminary data.</text>
</comment>
<protein>
    <submittedName>
        <fullName evidence="1">Uncharacterized protein</fullName>
    </submittedName>
</protein>
<dbReference type="EMBL" id="CM056741">
    <property type="protein sequence ID" value="KAJ8687051.1"/>
    <property type="molecule type" value="Genomic_DNA"/>
</dbReference>
<evidence type="ECO:0000313" key="2">
    <source>
        <dbReference type="Proteomes" id="UP001239111"/>
    </source>
</evidence>